<organism evidence="14 15">
    <name type="scientific">Alicyclobacillus tolerans</name>
    <dbReference type="NCBI Taxonomy" id="90970"/>
    <lineage>
        <taxon>Bacteria</taxon>
        <taxon>Bacillati</taxon>
        <taxon>Bacillota</taxon>
        <taxon>Bacilli</taxon>
        <taxon>Bacillales</taxon>
        <taxon>Alicyclobacillaceae</taxon>
        <taxon>Alicyclobacillus</taxon>
    </lineage>
</organism>
<feature type="binding site" evidence="10">
    <location>
        <begin position="37"/>
        <end position="44"/>
    </location>
    <ligand>
        <name>ATP</name>
        <dbReference type="ChEBI" id="CHEBI:30616"/>
    </ligand>
</feature>
<evidence type="ECO:0000256" key="4">
    <source>
        <dbReference type="ARBA" id="ARBA00022806"/>
    </source>
</evidence>
<dbReference type="PANTHER" id="PTHR11070">
    <property type="entry name" value="UVRD / RECB / PCRA DNA HELICASE FAMILY MEMBER"/>
    <property type="match status" value="1"/>
</dbReference>
<evidence type="ECO:0000256" key="3">
    <source>
        <dbReference type="ARBA" id="ARBA00022801"/>
    </source>
</evidence>
<dbReference type="Pfam" id="PF13361">
    <property type="entry name" value="UvrD_C"/>
    <property type="match status" value="1"/>
</dbReference>
<dbReference type="Pfam" id="PF21196">
    <property type="entry name" value="PcrA_UvrD_tudor"/>
    <property type="match status" value="1"/>
</dbReference>
<dbReference type="InterPro" id="IPR005751">
    <property type="entry name" value="ATP-dep_DNA_helicase_PcrA"/>
</dbReference>
<keyword evidence="6 11" id="KW-0238">DNA-binding</keyword>
<comment type="catalytic activity">
    <reaction evidence="8">
        <text>Couples ATP hydrolysis with the unwinding of duplex DNA by translocating in the 3'-5' direction.</text>
        <dbReference type="EC" id="5.6.2.4"/>
    </reaction>
</comment>
<dbReference type="GO" id="GO:0016787">
    <property type="term" value="F:hydrolase activity"/>
    <property type="evidence" value="ECO:0007669"/>
    <property type="project" value="UniProtKB-KW"/>
</dbReference>
<keyword evidence="2 10" id="KW-0547">Nucleotide-binding</keyword>
<keyword evidence="4 10" id="KW-0347">Helicase</keyword>
<comment type="caution">
    <text evidence="14">The sequence shown here is derived from an EMBL/GenBank/DDBJ whole genome shotgun (WGS) entry which is preliminary data.</text>
</comment>
<feature type="domain" description="UvrD-like helicase C-terminal" evidence="13">
    <location>
        <begin position="296"/>
        <end position="578"/>
    </location>
</feature>
<dbReference type="InterPro" id="IPR013986">
    <property type="entry name" value="DExx_box_DNA_helicase_dom_sf"/>
</dbReference>
<dbReference type="InterPro" id="IPR014017">
    <property type="entry name" value="DNA_helicase_UvrD-like_C"/>
</dbReference>
<dbReference type="EMBL" id="JAURUO010000011">
    <property type="protein sequence ID" value="MDP9729117.1"/>
    <property type="molecule type" value="Genomic_DNA"/>
</dbReference>
<name>A0ABT9LXX3_9BACL</name>
<evidence type="ECO:0000256" key="7">
    <source>
        <dbReference type="ARBA" id="ARBA00023235"/>
    </source>
</evidence>
<evidence type="ECO:0000259" key="13">
    <source>
        <dbReference type="PROSITE" id="PS51217"/>
    </source>
</evidence>
<evidence type="ECO:0000256" key="1">
    <source>
        <dbReference type="ARBA" id="ARBA00009922"/>
    </source>
</evidence>
<comment type="similarity">
    <text evidence="1 11">Belongs to the helicase family. UvrD subfamily.</text>
</comment>
<proteinExistence type="inferred from homology"/>
<dbReference type="Gene3D" id="1.10.10.160">
    <property type="match status" value="1"/>
</dbReference>
<dbReference type="PROSITE" id="PS51217">
    <property type="entry name" value="UVRD_HELICASE_CTER"/>
    <property type="match status" value="1"/>
</dbReference>
<evidence type="ECO:0000256" key="9">
    <source>
        <dbReference type="ARBA" id="ARBA00048988"/>
    </source>
</evidence>
<evidence type="ECO:0000256" key="11">
    <source>
        <dbReference type="RuleBase" id="RU364053"/>
    </source>
</evidence>
<dbReference type="PROSITE" id="PS51198">
    <property type="entry name" value="UVRD_HELICASE_ATP_BIND"/>
    <property type="match status" value="1"/>
</dbReference>
<dbReference type="PANTHER" id="PTHR11070:SF2">
    <property type="entry name" value="ATP-DEPENDENT DNA HELICASE SRS2"/>
    <property type="match status" value="1"/>
</dbReference>
<dbReference type="Gene3D" id="3.40.50.300">
    <property type="entry name" value="P-loop containing nucleotide triphosphate hydrolases"/>
    <property type="match status" value="2"/>
</dbReference>
<dbReference type="GO" id="GO:0003678">
    <property type="term" value="F:DNA helicase activity"/>
    <property type="evidence" value="ECO:0007669"/>
    <property type="project" value="UniProtKB-EC"/>
</dbReference>
<dbReference type="SUPFAM" id="SSF52540">
    <property type="entry name" value="P-loop containing nucleoside triphosphate hydrolases"/>
    <property type="match status" value="1"/>
</dbReference>
<keyword evidence="15" id="KW-1185">Reference proteome</keyword>
<comment type="catalytic activity">
    <reaction evidence="9 11">
        <text>ATP + H2O = ADP + phosphate + H(+)</text>
        <dbReference type="Rhea" id="RHEA:13065"/>
        <dbReference type="ChEBI" id="CHEBI:15377"/>
        <dbReference type="ChEBI" id="CHEBI:15378"/>
        <dbReference type="ChEBI" id="CHEBI:30616"/>
        <dbReference type="ChEBI" id="CHEBI:43474"/>
        <dbReference type="ChEBI" id="CHEBI:456216"/>
        <dbReference type="EC" id="5.6.2.4"/>
    </reaction>
</comment>
<dbReference type="EC" id="5.6.2.4" evidence="11"/>
<keyword evidence="7" id="KW-0413">Isomerase</keyword>
<reference evidence="14 15" key="1">
    <citation type="submission" date="2023-07" db="EMBL/GenBank/DDBJ databases">
        <title>Genomic Encyclopedia of Type Strains, Phase IV (KMG-IV): sequencing the most valuable type-strain genomes for metagenomic binning, comparative biology and taxonomic classification.</title>
        <authorList>
            <person name="Goeker M."/>
        </authorList>
    </citation>
    <scope>NUCLEOTIDE SEQUENCE [LARGE SCALE GENOMIC DNA]</scope>
    <source>
        <strain evidence="14 15">DSM 25924</strain>
    </source>
</reference>
<evidence type="ECO:0000256" key="8">
    <source>
        <dbReference type="ARBA" id="ARBA00034617"/>
    </source>
</evidence>
<keyword evidence="5 10" id="KW-0067">ATP-binding</keyword>
<dbReference type="InterPro" id="IPR027417">
    <property type="entry name" value="P-loop_NTPase"/>
</dbReference>
<dbReference type="Pfam" id="PF00580">
    <property type="entry name" value="UvrD-helicase"/>
    <property type="match status" value="1"/>
</dbReference>
<dbReference type="InterPro" id="IPR014016">
    <property type="entry name" value="UvrD-like_ATP-bd"/>
</dbReference>
<dbReference type="InterPro" id="IPR000212">
    <property type="entry name" value="DNA_helicase_UvrD/REP"/>
</dbReference>
<evidence type="ECO:0000256" key="10">
    <source>
        <dbReference type="PROSITE-ProRule" id="PRU00560"/>
    </source>
</evidence>
<dbReference type="Proteomes" id="UP001229209">
    <property type="component" value="Unassembled WGS sequence"/>
</dbReference>
<evidence type="ECO:0000313" key="15">
    <source>
        <dbReference type="Proteomes" id="UP001229209"/>
    </source>
</evidence>
<evidence type="ECO:0000256" key="2">
    <source>
        <dbReference type="ARBA" id="ARBA00022741"/>
    </source>
</evidence>
<gene>
    <name evidence="14" type="ORF">J2S04_002086</name>
</gene>
<feature type="domain" description="UvrD-like helicase ATP-binding" evidence="12">
    <location>
        <begin position="16"/>
        <end position="295"/>
    </location>
</feature>
<dbReference type="CDD" id="cd17932">
    <property type="entry name" value="DEXQc_UvrD"/>
    <property type="match status" value="1"/>
</dbReference>
<dbReference type="Gene3D" id="1.10.486.10">
    <property type="entry name" value="PCRA, domain 4"/>
    <property type="match status" value="1"/>
</dbReference>
<keyword evidence="3 10" id="KW-0378">Hydrolase</keyword>
<protein>
    <recommendedName>
        <fullName evidence="11">ATP-dependent DNA helicase</fullName>
        <ecNumber evidence="11">5.6.2.4</ecNumber>
    </recommendedName>
</protein>
<sequence>MMFMHKMGIGSERILDGLNPAQLEAVQATEGPLLILAGAGSGKTSVLTRRIAYLLGHCRVSPWNVLAITFTNKAAREMRERIEQWVGLAGQDVMASTFHSFCAKILRRDIDQMGYSTRFTVLDSSDQIAIVRKILRDYQIDSKRFDPRAVLGGISQHKNALVSPQKAKDGARDLFSRIVADTYIEYERRLKLNEALDFDDLIMKTVELFRAVPEVRSAYSQKYRYIHVDEYQDTNHAQYILIRLLADEHRNLCAVGDSDQSIYGWRGADIRNILQFEKDFPEAKVIRLEQNYRSTQTILDIANHVIRNNRDRQEKTLWTDGEKGEAAQLLECRDERVEAAWISQELVKWVEAGGQYTDAAVLYRTNAQSRVIEETFLQRGIPYRIYGGVRFYERKEIRDLIAYLRLIDNPADDASFLRIVNVPKRGIGDTSLGRLAEYANAHQMPLLAACEHLEAAGLSGKAKMGLTSFAEWMEECHEQQKKLSVTEITRLIIEQTKYVEMLQTEHSLEAESRIENLEEFLSLTKEFDENWPGLEPVERLSQFLTDVSLVADTDMDNGRPSPESAQGVTLMTLHSAKGLEFPIVFLIGMEEGIFPHSRSFNSEEELEEERRLCYVGVTRARKRLYLSTCATRMIFGDVHSYTPSRFLKEMPVHCLQRISPGQPSEKRELWRPRSSGLLQQIPSSFGADLSVEYHVGDRVLHRKWGQGVILSTSGSGEDMEMTVHFPEPIGERKLAARFAPIRKSE</sequence>
<evidence type="ECO:0000259" key="12">
    <source>
        <dbReference type="PROSITE" id="PS51198"/>
    </source>
</evidence>
<evidence type="ECO:0000256" key="5">
    <source>
        <dbReference type="ARBA" id="ARBA00022840"/>
    </source>
</evidence>
<evidence type="ECO:0000256" key="6">
    <source>
        <dbReference type="ARBA" id="ARBA00023125"/>
    </source>
</evidence>
<dbReference type="NCBIfam" id="TIGR01073">
    <property type="entry name" value="pcrA"/>
    <property type="match status" value="1"/>
</dbReference>
<evidence type="ECO:0000313" key="14">
    <source>
        <dbReference type="EMBL" id="MDP9729117.1"/>
    </source>
</evidence>
<accession>A0ABT9LXX3</accession>